<keyword evidence="1" id="KW-0812">Transmembrane</keyword>
<dbReference type="Proteomes" id="UP001230220">
    <property type="component" value="Unassembled WGS sequence"/>
</dbReference>
<keyword evidence="1" id="KW-1133">Transmembrane helix</keyword>
<evidence type="ECO:0000313" key="3">
    <source>
        <dbReference type="Proteomes" id="UP001230220"/>
    </source>
</evidence>
<feature type="transmembrane region" description="Helical" evidence="1">
    <location>
        <begin position="117"/>
        <end position="139"/>
    </location>
</feature>
<dbReference type="RefSeq" id="WP_307404519.1">
    <property type="nucleotide sequence ID" value="NZ_JAUSUR010000001.1"/>
</dbReference>
<organism evidence="2 3">
    <name type="scientific">Breznakia pachnodae</name>
    <dbReference type="NCBI Taxonomy" id="265178"/>
    <lineage>
        <taxon>Bacteria</taxon>
        <taxon>Bacillati</taxon>
        <taxon>Bacillota</taxon>
        <taxon>Erysipelotrichia</taxon>
        <taxon>Erysipelotrichales</taxon>
        <taxon>Erysipelotrichaceae</taxon>
        <taxon>Breznakia</taxon>
    </lineage>
</organism>
<comment type="caution">
    <text evidence="2">The sequence shown here is derived from an EMBL/GenBank/DDBJ whole genome shotgun (WGS) entry which is preliminary data.</text>
</comment>
<gene>
    <name evidence="2" type="ORF">J2S15_000154</name>
</gene>
<keyword evidence="1" id="KW-0472">Membrane</keyword>
<proteinExistence type="predicted"/>
<accession>A0ABU0DY54</accession>
<dbReference type="EMBL" id="JAUSUR010000001">
    <property type="protein sequence ID" value="MDQ0359423.1"/>
    <property type="molecule type" value="Genomic_DNA"/>
</dbReference>
<sequence length="174" mass="19907">MKTKKPDFIAYEYITLSVDNDMKSVYSDCYQNFGWSIEGFGSSTIGSDTITIKLKRDRRVQNKSDLNKLQKECEHALETIYHLEKTKSTRPMITALATGLIGTVFMAGATFCYLGGFILWCVILAIPGFIGWALPYFIYQIVKKAQTNKVNPRIDEEYETVYRTCEEASEMIYV</sequence>
<evidence type="ECO:0000313" key="2">
    <source>
        <dbReference type="EMBL" id="MDQ0359423.1"/>
    </source>
</evidence>
<protein>
    <submittedName>
        <fullName evidence="2">Uncharacterized protein</fullName>
    </submittedName>
</protein>
<name>A0ABU0DY54_9FIRM</name>
<reference evidence="2 3" key="1">
    <citation type="submission" date="2023-07" db="EMBL/GenBank/DDBJ databases">
        <title>Genomic Encyclopedia of Type Strains, Phase IV (KMG-IV): sequencing the most valuable type-strain genomes for metagenomic binning, comparative biology and taxonomic classification.</title>
        <authorList>
            <person name="Goeker M."/>
        </authorList>
    </citation>
    <scope>NUCLEOTIDE SEQUENCE [LARGE SCALE GENOMIC DNA]</scope>
    <source>
        <strain evidence="2 3">DSM 16784</strain>
    </source>
</reference>
<evidence type="ECO:0000256" key="1">
    <source>
        <dbReference type="SAM" id="Phobius"/>
    </source>
</evidence>
<keyword evidence="3" id="KW-1185">Reference proteome</keyword>
<feature type="transmembrane region" description="Helical" evidence="1">
    <location>
        <begin position="92"/>
        <end position="111"/>
    </location>
</feature>